<dbReference type="AlphaFoldDB" id="A0A4Y2WTP6"/>
<protein>
    <submittedName>
        <fullName evidence="1">Uncharacterized protein</fullName>
    </submittedName>
</protein>
<evidence type="ECO:0000313" key="1">
    <source>
        <dbReference type="EMBL" id="GBO40773.1"/>
    </source>
</evidence>
<dbReference type="Proteomes" id="UP000499080">
    <property type="component" value="Unassembled WGS sequence"/>
</dbReference>
<keyword evidence="2" id="KW-1185">Reference proteome</keyword>
<comment type="caution">
    <text evidence="1">The sequence shown here is derived from an EMBL/GenBank/DDBJ whole genome shotgun (WGS) entry which is preliminary data.</text>
</comment>
<organism evidence="1 2">
    <name type="scientific">Araneus ventricosus</name>
    <name type="common">Orbweaver spider</name>
    <name type="synonym">Epeira ventricosa</name>
    <dbReference type="NCBI Taxonomy" id="182803"/>
    <lineage>
        <taxon>Eukaryota</taxon>
        <taxon>Metazoa</taxon>
        <taxon>Ecdysozoa</taxon>
        <taxon>Arthropoda</taxon>
        <taxon>Chelicerata</taxon>
        <taxon>Arachnida</taxon>
        <taxon>Araneae</taxon>
        <taxon>Araneomorphae</taxon>
        <taxon>Entelegynae</taxon>
        <taxon>Araneoidea</taxon>
        <taxon>Araneidae</taxon>
        <taxon>Araneus</taxon>
    </lineage>
</organism>
<dbReference type="EMBL" id="BGPR01066112">
    <property type="protein sequence ID" value="GBO40773.1"/>
    <property type="molecule type" value="Genomic_DNA"/>
</dbReference>
<sequence length="24" mass="2628">MDMLPDFSLSGTDVHLGQVATTYE</sequence>
<accession>A0A4Y2WTP6</accession>
<proteinExistence type="predicted"/>
<evidence type="ECO:0000313" key="2">
    <source>
        <dbReference type="Proteomes" id="UP000499080"/>
    </source>
</evidence>
<feature type="non-terminal residue" evidence="1">
    <location>
        <position position="24"/>
    </location>
</feature>
<reference evidence="1 2" key="1">
    <citation type="journal article" date="2019" name="Sci. Rep.">
        <title>Orb-weaving spider Araneus ventricosus genome elucidates the spidroin gene catalogue.</title>
        <authorList>
            <person name="Kono N."/>
            <person name="Nakamura H."/>
            <person name="Ohtoshi R."/>
            <person name="Moran D.A.P."/>
            <person name="Shinohara A."/>
            <person name="Yoshida Y."/>
            <person name="Fujiwara M."/>
            <person name="Mori M."/>
            <person name="Tomita M."/>
            <person name="Arakawa K."/>
        </authorList>
    </citation>
    <scope>NUCLEOTIDE SEQUENCE [LARGE SCALE GENOMIC DNA]</scope>
</reference>
<name>A0A4Y2WTP6_ARAVE</name>
<gene>
    <name evidence="1" type="ORF">AVEN_179877_1</name>
</gene>